<feature type="compositionally biased region" description="Basic and acidic residues" evidence="1">
    <location>
        <begin position="1"/>
        <end position="17"/>
    </location>
</feature>
<dbReference type="Gramene" id="ONK76235">
    <property type="protein sequence ID" value="ONK76235"/>
    <property type="gene ID" value="A4U43_C03F25420"/>
</dbReference>
<evidence type="ECO:0000313" key="2">
    <source>
        <dbReference type="EMBL" id="ONK76235.1"/>
    </source>
</evidence>
<dbReference type="EMBL" id="CM007383">
    <property type="protein sequence ID" value="ONK76235.1"/>
    <property type="molecule type" value="Genomic_DNA"/>
</dbReference>
<reference evidence="3" key="1">
    <citation type="journal article" date="2017" name="Nat. Commun.">
        <title>The asparagus genome sheds light on the origin and evolution of a young Y chromosome.</title>
        <authorList>
            <person name="Harkess A."/>
            <person name="Zhou J."/>
            <person name="Xu C."/>
            <person name="Bowers J.E."/>
            <person name="Van der Hulst R."/>
            <person name="Ayyampalayam S."/>
            <person name="Mercati F."/>
            <person name="Riccardi P."/>
            <person name="McKain M.R."/>
            <person name="Kakrana A."/>
            <person name="Tang H."/>
            <person name="Ray J."/>
            <person name="Groenendijk J."/>
            <person name="Arikit S."/>
            <person name="Mathioni S.M."/>
            <person name="Nakano M."/>
            <person name="Shan H."/>
            <person name="Telgmann-Rauber A."/>
            <person name="Kanno A."/>
            <person name="Yue Z."/>
            <person name="Chen H."/>
            <person name="Li W."/>
            <person name="Chen Y."/>
            <person name="Xu X."/>
            <person name="Zhang Y."/>
            <person name="Luo S."/>
            <person name="Chen H."/>
            <person name="Gao J."/>
            <person name="Mao Z."/>
            <person name="Pires J.C."/>
            <person name="Luo M."/>
            <person name="Kudrna D."/>
            <person name="Wing R.A."/>
            <person name="Meyers B.C."/>
            <person name="Yi K."/>
            <person name="Kong H."/>
            <person name="Lavrijsen P."/>
            <person name="Sunseri F."/>
            <person name="Falavigna A."/>
            <person name="Ye Y."/>
            <person name="Leebens-Mack J.H."/>
            <person name="Chen G."/>
        </authorList>
    </citation>
    <scope>NUCLEOTIDE SEQUENCE [LARGE SCALE GENOMIC DNA]</scope>
    <source>
        <strain evidence="3">cv. DH0086</strain>
    </source>
</reference>
<keyword evidence="3" id="KW-1185">Reference proteome</keyword>
<evidence type="ECO:0000256" key="1">
    <source>
        <dbReference type="SAM" id="MobiDB-lite"/>
    </source>
</evidence>
<accession>A0A5P1FCV7</accession>
<gene>
    <name evidence="2" type="ORF">A4U43_C03F25420</name>
</gene>
<organism evidence="2 3">
    <name type="scientific">Asparagus officinalis</name>
    <name type="common">Garden asparagus</name>
    <dbReference type="NCBI Taxonomy" id="4686"/>
    <lineage>
        <taxon>Eukaryota</taxon>
        <taxon>Viridiplantae</taxon>
        <taxon>Streptophyta</taxon>
        <taxon>Embryophyta</taxon>
        <taxon>Tracheophyta</taxon>
        <taxon>Spermatophyta</taxon>
        <taxon>Magnoliopsida</taxon>
        <taxon>Liliopsida</taxon>
        <taxon>Asparagales</taxon>
        <taxon>Asparagaceae</taxon>
        <taxon>Asparagoideae</taxon>
        <taxon>Asparagus</taxon>
    </lineage>
</organism>
<dbReference type="AlphaFoldDB" id="A0A5P1FCV7"/>
<proteinExistence type="predicted"/>
<dbReference type="Proteomes" id="UP000243459">
    <property type="component" value="Chromosome 3"/>
</dbReference>
<evidence type="ECO:0000313" key="3">
    <source>
        <dbReference type="Proteomes" id="UP000243459"/>
    </source>
</evidence>
<sequence length="134" mass="15011">MAPKTAVDRSKGKDKKVVGSSHEPNVLPTFSVVYPSIPLPQRGDLGADGTQVAATHPHYSTIESIPLFEKREPEEVDLLSKPSISTFRHMIIDALLESINHEHIMKLVLLFEGSSEDPDLLDIRTYEWFRTMNG</sequence>
<name>A0A5P1FCV7_ASPOF</name>
<protein>
    <submittedName>
        <fullName evidence="2">Uncharacterized protein</fullName>
    </submittedName>
</protein>
<feature type="region of interest" description="Disordered" evidence="1">
    <location>
        <begin position="1"/>
        <end position="22"/>
    </location>
</feature>